<feature type="region of interest" description="Disordered" evidence="1">
    <location>
        <begin position="1"/>
        <end position="41"/>
    </location>
</feature>
<gene>
    <name evidence="2" type="ORF">BRAD3257_1315</name>
</gene>
<dbReference type="AlphaFoldDB" id="A0A2U3PTH0"/>
<evidence type="ECO:0000256" key="1">
    <source>
        <dbReference type="SAM" id="MobiDB-lite"/>
    </source>
</evidence>
<feature type="compositionally biased region" description="Polar residues" evidence="1">
    <location>
        <begin position="13"/>
        <end position="25"/>
    </location>
</feature>
<proteinExistence type="predicted"/>
<name>A0A2U3PTH0_9BRAD</name>
<evidence type="ECO:0000313" key="2">
    <source>
        <dbReference type="EMBL" id="SPP92447.1"/>
    </source>
</evidence>
<sequence>MMVPPIGLDGESMTGTRRSGATSHSAVLPRESGESGTPRFIDRTTTISDWIARSNGR</sequence>
<evidence type="ECO:0000313" key="3">
    <source>
        <dbReference type="Proteomes" id="UP000246085"/>
    </source>
</evidence>
<accession>A0A2U3PTH0</accession>
<reference evidence="2 3" key="1">
    <citation type="submission" date="2018-03" db="EMBL/GenBank/DDBJ databases">
        <authorList>
            <person name="Gully D."/>
        </authorList>
    </citation>
    <scope>NUCLEOTIDE SEQUENCE [LARGE SCALE GENOMIC DNA]</scope>
    <source>
        <strain evidence="2">ORS3257</strain>
    </source>
</reference>
<dbReference type="KEGG" id="bvz:BRAD3257_1315"/>
<organism evidence="2 3">
    <name type="scientific">Bradyrhizobium vignae</name>
    <dbReference type="NCBI Taxonomy" id="1549949"/>
    <lineage>
        <taxon>Bacteria</taxon>
        <taxon>Pseudomonadati</taxon>
        <taxon>Pseudomonadota</taxon>
        <taxon>Alphaproteobacteria</taxon>
        <taxon>Hyphomicrobiales</taxon>
        <taxon>Nitrobacteraceae</taxon>
        <taxon>Bradyrhizobium</taxon>
    </lineage>
</organism>
<dbReference type="Proteomes" id="UP000246085">
    <property type="component" value="Chromosome BRAD3257"/>
</dbReference>
<dbReference type="EMBL" id="LS398110">
    <property type="protein sequence ID" value="SPP92447.1"/>
    <property type="molecule type" value="Genomic_DNA"/>
</dbReference>
<protein>
    <submittedName>
        <fullName evidence="2">Uncharacterized protein</fullName>
    </submittedName>
</protein>